<evidence type="ECO:0000313" key="8">
    <source>
        <dbReference type="Proteomes" id="UP000199069"/>
    </source>
</evidence>
<sequence length="421" mass="47141">MASLTQKSRYVYSPEISSMVYVFCGIKDADEELVQFIEEVVKKEMVELVVQARAQASRRGGRAISVEDLIFLVRHDRAKVNRLKSYLSWKDVRKKMKEPEADDEIDGMEEPVSDKTLKVIKTTVRLPWELSDAWADYLHGEDEPEDDEAEAYEVNKQRLREADMLTSKMSRDEYEQYSQARQASFVYRKNKKFRDFLALPAMLDVVFPSDEVIDILGFLAYECVRALCDAGIANKKVMEAAAARVKEADRRKEIREGKKRGREEGDAERTGEDEAMEDATAGSSPGKEGMITWRKSRSASLSKRGRKGFEAPTSTEKQQQPAPSPRNKPLEIPTSLFSAPLPETTQPGPTATLTTTGSTIVSAEGGGADPGTTIVAEIPLLLQLQDVMQGFHAVQHTQEALKTSGMRNWRGGLTRVSNRLL</sequence>
<dbReference type="EMBL" id="LCTV02000007">
    <property type="protein sequence ID" value="PRQ73907.1"/>
    <property type="molecule type" value="Genomic_DNA"/>
</dbReference>
<dbReference type="Pfam" id="PF02269">
    <property type="entry name" value="TFIID-18kDa"/>
    <property type="match status" value="1"/>
</dbReference>
<comment type="subcellular location">
    <subcellularLocation>
        <location evidence="1">Nucleus</location>
    </subcellularLocation>
</comment>
<dbReference type="GO" id="GO:0006366">
    <property type="term" value="P:transcription by RNA polymerase II"/>
    <property type="evidence" value="ECO:0007669"/>
    <property type="project" value="InterPro"/>
</dbReference>
<evidence type="ECO:0000256" key="4">
    <source>
        <dbReference type="ARBA" id="ARBA00023242"/>
    </source>
</evidence>
<feature type="compositionally biased region" description="Basic and acidic residues" evidence="5">
    <location>
        <begin position="244"/>
        <end position="272"/>
    </location>
</feature>
<dbReference type="Proteomes" id="UP000199069">
    <property type="component" value="Unassembled WGS sequence"/>
</dbReference>
<evidence type="ECO:0000313" key="9">
    <source>
        <dbReference type="Proteomes" id="UP000239560"/>
    </source>
</evidence>
<organism evidence="6 8">
    <name type="scientific">Rhodotorula toruloides</name>
    <name type="common">Yeast</name>
    <name type="synonym">Rhodosporidium toruloides</name>
    <dbReference type="NCBI Taxonomy" id="5286"/>
    <lineage>
        <taxon>Eukaryota</taxon>
        <taxon>Fungi</taxon>
        <taxon>Dikarya</taxon>
        <taxon>Basidiomycota</taxon>
        <taxon>Pucciniomycotina</taxon>
        <taxon>Microbotryomycetes</taxon>
        <taxon>Sporidiobolales</taxon>
        <taxon>Sporidiobolaceae</taxon>
        <taxon>Rhodotorula</taxon>
    </lineage>
</organism>
<dbReference type="Proteomes" id="UP000239560">
    <property type="component" value="Unassembled WGS sequence"/>
</dbReference>
<dbReference type="GO" id="GO:0005634">
    <property type="term" value="C:nucleus"/>
    <property type="evidence" value="ECO:0007669"/>
    <property type="project" value="UniProtKB-SubCell"/>
</dbReference>
<accession>A0A0K3CLL4</accession>
<dbReference type="PANTHER" id="PTHR11380:SF16">
    <property type="entry name" value="TRANSCRIPTION INITIATION PROTEIN SPT3 HOMOLOG"/>
    <property type="match status" value="1"/>
</dbReference>
<name>A0A0K3CLL4_RHOTO</name>
<evidence type="ECO:0000256" key="1">
    <source>
        <dbReference type="ARBA" id="ARBA00004123"/>
    </source>
</evidence>
<dbReference type="STRING" id="5286.A0A0K3CLL4"/>
<protein>
    <submittedName>
        <fullName evidence="6">BY PROTMAP: gi|342320443|gb|EGU12383.1| Spt3 [Rhodotorula glutinis ATCC 204091]</fullName>
    </submittedName>
    <submittedName>
        <fullName evidence="7">Transcription initiation factor IID, 18kD subunit-domain containing protein</fullName>
    </submittedName>
</protein>
<keyword evidence="7" id="KW-0648">Protein biosynthesis</keyword>
<dbReference type="PANTHER" id="PTHR11380">
    <property type="entry name" value="TRANSCRIPTION INITIATION FACTOR TFIID/SUPT3-RELATED"/>
    <property type="match status" value="1"/>
</dbReference>
<reference evidence="7 9" key="2">
    <citation type="journal article" date="2018" name="Elife">
        <title>Functional genomics of lipid metabolism in the oleaginous yeast Rhodosporidium toruloides.</title>
        <authorList>
            <person name="Coradetti S.T."/>
            <person name="Pinel D."/>
            <person name="Geiselman G."/>
            <person name="Ito M."/>
            <person name="Mondo S."/>
            <person name="Reilly M.C."/>
            <person name="Cheng Y.F."/>
            <person name="Bauer S."/>
            <person name="Grigoriev I."/>
            <person name="Gladden J.M."/>
            <person name="Simmons B.A."/>
            <person name="Brem R."/>
            <person name="Arkin A.P."/>
            <person name="Skerker J.M."/>
        </authorList>
    </citation>
    <scope>NUCLEOTIDE SEQUENCE [LARGE SCALE GENOMIC DNA]</scope>
    <source>
        <strain evidence="7 9">NBRC 0880</strain>
    </source>
</reference>
<keyword evidence="8" id="KW-1185">Reference proteome</keyword>
<keyword evidence="3" id="KW-0804">Transcription</keyword>
<keyword evidence="7" id="KW-0396">Initiation factor</keyword>
<dbReference type="OMA" id="DDHESHE"/>
<evidence type="ECO:0000313" key="7">
    <source>
        <dbReference type="EMBL" id="PRQ73907.1"/>
    </source>
</evidence>
<gene>
    <name evidence="6" type="primary">FGENESH: predicted gene_7.347</name>
    <name evidence="7" type="ORF">AAT19DRAFT_15474</name>
    <name evidence="6" type="ORF">BN2166_0039620</name>
</gene>
<dbReference type="GO" id="GO:0000124">
    <property type="term" value="C:SAGA complex"/>
    <property type="evidence" value="ECO:0007669"/>
    <property type="project" value="TreeGrafter"/>
</dbReference>
<dbReference type="EMBL" id="CWKI01000007">
    <property type="protein sequence ID" value="CTR08101.1"/>
    <property type="molecule type" value="Genomic_DNA"/>
</dbReference>
<evidence type="ECO:0000313" key="6">
    <source>
        <dbReference type="EMBL" id="CTR08101.1"/>
    </source>
</evidence>
<feature type="region of interest" description="Disordered" evidence="5">
    <location>
        <begin position="243"/>
        <end position="356"/>
    </location>
</feature>
<keyword evidence="4" id="KW-0539">Nucleus</keyword>
<evidence type="ECO:0000256" key="3">
    <source>
        <dbReference type="ARBA" id="ARBA00023163"/>
    </source>
</evidence>
<dbReference type="CDD" id="cd22926">
    <property type="entry name" value="HFD_SPT3"/>
    <property type="match status" value="1"/>
</dbReference>
<evidence type="ECO:0000256" key="5">
    <source>
        <dbReference type="SAM" id="MobiDB-lite"/>
    </source>
</evidence>
<dbReference type="GO" id="GO:0003743">
    <property type="term" value="F:translation initiation factor activity"/>
    <property type="evidence" value="ECO:0007669"/>
    <property type="project" value="UniProtKB-KW"/>
</dbReference>
<dbReference type="AlphaFoldDB" id="A0A0K3CLL4"/>
<dbReference type="OrthoDB" id="66982at2759"/>
<dbReference type="GO" id="GO:0003712">
    <property type="term" value="F:transcription coregulator activity"/>
    <property type="evidence" value="ECO:0007669"/>
    <property type="project" value="TreeGrafter"/>
</dbReference>
<reference evidence="6 8" key="1">
    <citation type="submission" date="2015-07" db="EMBL/GenBank/DDBJ databases">
        <authorList>
            <person name="Cajimat M.N.B."/>
            <person name="Milazzo M.L."/>
            <person name="Fulhorst C.F."/>
        </authorList>
    </citation>
    <scope>NUCLEOTIDE SEQUENCE [LARGE SCALE GENOMIC DNA]</scope>
    <source>
        <strain evidence="6">Single colony</strain>
    </source>
</reference>
<keyword evidence="2" id="KW-0805">Transcription regulation</keyword>
<evidence type="ECO:0000256" key="2">
    <source>
        <dbReference type="ARBA" id="ARBA00023015"/>
    </source>
</evidence>
<feature type="compositionally biased region" description="Polar residues" evidence="5">
    <location>
        <begin position="312"/>
        <end position="321"/>
    </location>
</feature>
<feature type="compositionally biased region" description="Low complexity" evidence="5">
    <location>
        <begin position="344"/>
        <end position="356"/>
    </location>
</feature>
<dbReference type="InterPro" id="IPR003195">
    <property type="entry name" value="TFIID_TAF13"/>
</dbReference>
<proteinExistence type="predicted"/>